<evidence type="ECO:0000313" key="3">
    <source>
        <dbReference type="EMBL" id="QQQ17776.1"/>
    </source>
</evidence>
<keyword evidence="4" id="KW-1185">Reference proteome</keyword>
<evidence type="ECO:0000313" key="4">
    <source>
        <dbReference type="Proteomes" id="UP000595448"/>
    </source>
</evidence>
<dbReference type="EMBL" id="CP067977">
    <property type="protein sequence ID" value="QQQ17776.1"/>
    <property type="molecule type" value="Genomic_DNA"/>
</dbReference>
<feature type="domain" description="ORC1/DEAH AAA+ ATPase" evidence="2">
    <location>
        <begin position="121"/>
        <end position="224"/>
    </location>
</feature>
<dbReference type="InterPro" id="IPR027417">
    <property type="entry name" value="P-loop_NTPase"/>
</dbReference>
<dbReference type="Pfam" id="PF09077">
    <property type="entry name" value="Phage-MuB_C"/>
    <property type="match status" value="1"/>
</dbReference>
<dbReference type="RefSeq" id="WP_201102152.1">
    <property type="nucleotide sequence ID" value="NZ_CP067977.1"/>
</dbReference>
<evidence type="ECO:0000259" key="2">
    <source>
        <dbReference type="Pfam" id="PF13401"/>
    </source>
</evidence>
<gene>
    <name evidence="3" type="ORF">JIP62_10570</name>
</gene>
<feature type="domain" description="B transposition protein C-terminal" evidence="1">
    <location>
        <begin position="240"/>
        <end position="315"/>
    </location>
</feature>
<reference evidence="3 4" key="1">
    <citation type="submission" date="2021-01" db="EMBL/GenBank/DDBJ databases">
        <title>Brevundimonas vitis sp. nov., an bacterium isolated from grape (Vitis vinifera).</title>
        <authorList>
            <person name="Jiang L."/>
            <person name="Lee J."/>
        </authorList>
    </citation>
    <scope>NUCLEOTIDE SEQUENCE [LARGE SCALE GENOMIC DNA]</scope>
    <source>
        <strain evidence="3 4">GRTSA-9</strain>
    </source>
</reference>
<dbReference type="InterPro" id="IPR010982">
    <property type="entry name" value="Lambda_DNA-bd_dom_sf"/>
</dbReference>
<dbReference type="InterPro" id="IPR009084">
    <property type="entry name" value="B_transpositn_C"/>
</dbReference>
<dbReference type="InterPro" id="IPR049945">
    <property type="entry name" value="AAA_22"/>
</dbReference>
<dbReference type="InterPro" id="IPR036733">
    <property type="entry name" value="B_transposit_C_sf"/>
</dbReference>
<organism evidence="3 4">
    <name type="scientific">Brevundimonas vitisensis</name>
    <dbReference type="NCBI Taxonomy" id="2800818"/>
    <lineage>
        <taxon>Bacteria</taxon>
        <taxon>Pseudomonadati</taxon>
        <taxon>Pseudomonadota</taxon>
        <taxon>Alphaproteobacteria</taxon>
        <taxon>Caulobacterales</taxon>
        <taxon>Caulobacteraceae</taxon>
        <taxon>Brevundimonas</taxon>
    </lineage>
</organism>
<dbReference type="PANTHER" id="PTHR35894:SF5">
    <property type="entry name" value="MU-LIKE PROPHAGE FLUMU DNA TRANSPOSITION PROTEIN B"/>
    <property type="match status" value="1"/>
</dbReference>
<evidence type="ECO:0000259" key="1">
    <source>
        <dbReference type="Pfam" id="PF09077"/>
    </source>
</evidence>
<sequence>MTPNLGKTTFSPHELGQLRAETSAFIDRHGWTAKQFAEECEVPEGTFGPWLADKYPGSQKRIDEVASVVNRFLVARKEQAEMAATIPVAPMFQETPTARRIWAGLEHAQVFGDLTVVGVGPGMGKTETTRQYRKLRPRVWVATMAPSTRGVPNALIEVLGAMGDQDARGTPQALSRRVAAKATSGGLLVIDEAQHLSQQAVDEFRSIHDKTGVGLVFSGDESVFSLFDGSRRSAFAQFHSRIGYRVRLSRPDPKDAVVIAAAHGVTETQLVKLCGEIASKPGALRGLTKTLLLAKRMAAMASEPLTATLIREAYAQRAADQAA</sequence>
<dbReference type="Pfam" id="PF13401">
    <property type="entry name" value="AAA_22"/>
    <property type="match status" value="1"/>
</dbReference>
<dbReference type="InterPro" id="IPR052026">
    <property type="entry name" value="ExeA_AAA_ATPase_DNA-bind"/>
</dbReference>
<accession>A0ABX7BN51</accession>
<dbReference type="SUPFAM" id="SSF52540">
    <property type="entry name" value="P-loop containing nucleoside triphosphate hydrolases"/>
    <property type="match status" value="1"/>
</dbReference>
<dbReference type="SUPFAM" id="SSF47681">
    <property type="entry name" value="C-terminal domain of B transposition protein"/>
    <property type="match status" value="1"/>
</dbReference>
<dbReference type="Gene3D" id="1.10.260.40">
    <property type="entry name" value="lambda repressor-like DNA-binding domains"/>
    <property type="match status" value="1"/>
</dbReference>
<dbReference type="PANTHER" id="PTHR35894">
    <property type="entry name" value="GENERAL SECRETION PATHWAY PROTEIN A-RELATED"/>
    <property type="match status" value="1"/>
</dbReference>
<dbReference type="Gene3D" id="1.10.1180.10">
    <property type="entry name" value="B transposition protein, C-terminal domain"/>
    <property type="match status" value="1"/>
</dbReference>
<dbReference type="Proteomes" id="UP000595448">
    <property type="component" value="Chromosome"/>
</dbReference>
<name>A0ABX7BN51_9CAUL</name>
<protein>
    <submittedName>
        <fullName evidence="3">AAA family ATPase</fullName>
    </submittedName>
</protein>
<proteinExistence type="predicted"/>